<keyword evidence="2" id="KW-0472">Membrane</keyword>
<evidence type="ECO:0000256" key="2">
    <source>
        <dbReference type="SAM" id="Phobius"/>
    </source>
</evidence>
<comment type="caution">
    <text evidence="3">The sequence shown here is derived from an EMBL/GenBank/DDBJ whole genome shotgun (WGS) entry which is preliminary data.</text>
</comment>
<dbReference type="EMBL" id="ASPP01000594">
    <property type="protein sequence ID" value="ETO36507.1"/>
    <property type="molecule type" value="Genomic_DNA"/>
</dbReference>
<feature type="compositionally biased region" description="Basic and acidic residues" evidence="1">
    <location>
        <begin position="47"/>
        <end position="61"/>
    </location>
</feature>
<gene>
    <name evidence="3" type="ORF">RFI_00555</name>
</gene>
<dbReference type="Proteomes" id="UP000023152">
    <property type="component" value="Unassembled WGS sequence"/>
</dbReference>
<sequence>MSQHLEYGMIIMYSSGGRQNTRMEEAGAEEAGAGAEEAGAEEEEEEEKKRDSDATQDSKDWNKVFSAHKKNLQVSRWYYCKDNEERAYDLSLSARIEAAQVRDKFFSGKDTEQMEIIKESNNTATVNICETKEKFQIISKRKDIDIVPLPDWWNCGTTKTVFQGVSLCQVSADMGLISSFVSQVYTSVNNKNIEKIELVQNMEQLANVHIAYFFFALLPQFKCIRTAEDKTNEKYLWYGANSNTWKTICVSVSRMRFHVYLYVCSCFYSLFALLTFNQGFSNCRKKGNHGEGVYLYESPSNALEQKDASSSGRVQFLFCVLTTCGETCTESKFNKKRCKRGTNVEFESLVDNESQPTVYVARFENQAYPFLLFKLS</sequence>
<keyword evidence="2" id="KW-0812">Transmembrane</keyword>
<name>X6PFP7_RETFI</name>
<dbReference type="Gene3D" id="3.90.228.10">
    <property type="match status" value="1"/>
</dbReference>
<dbReference type="SUPFAM" id="SSF56399">
    <property type="entry name" value="ADP-ribosylation"/>
    <property type="match status" value="1"/>
</dbReference>
<dbReference type="OrthoDB" id="6133115at2759"/>
<evidence type="ECO:0000313" key="3">
    <source>
        <dbReference type="EMBL" id="ETO36507.1"/>
    </source>
</evidence>
<accession>X6PFP7</accession>
<keyword evidence="4" id="KW-1185">Reference proteome</keyword>
<proteinExistence type="predicted"/>
<feature type="region of interest" description="Disordered" evidence="1">
    <location>
        <begin position="16"/>
        <end position="61"/>
    </location>
</feature>
<evidence type="ECO:0008006" key="5">
    <source>
        <dbReference type="Google" id="ProtNLM"/>
    </source>
</evidence>
<protein>
    <recommendedName>
        <fullName evidence="5">PARP catalytic domain-containing protein</fullName>
    </recommendedName>
</protein>
<dbReference type="AlphaFoldDB" id="X6PFP7"/>
<reference evidence="3 4" key="1">
    <citation type="journal article" date="2013" name="Curr. Biol.">
        <title>The Genome of the Foraminiferan Reticulomyxa filosa.</title>
        <authorList>
            <person name="Glockner G."/>
            <person name="Hulsmann N."/>
            <person name="Schleicher M."/>
            <person name="Noegel A.A."/>
            <person name="Eichinger L."/>
            <person name="Gallinger C."/>
            <person name="Pawlowski J."/>
            <person name="Sierra R."/>
            <person name="Euteneuer U."/>
            <person name="Pillet L."/>
            <person name="Moustafa A."/>
            <person name="Platzer M."/>
            <person name="Groth M."/>
            <person name="Szafranski K."/>
            <person name="Schliwa M."/>
        </authorList>
    </citation>
    <scope>NUCLEOTIDE SEQUENCE [LARGE SCALE GENOMIC DNA]</scope>
</reference>
<evidence type="ECO:0000313" key="4">
    <source>
        <dbReference type="Proteomes" id="UP000023152"/>
    </source>
</evidence>
<feature type="transmembrane region" description="Helical" evidence="2">
    <location>
        <begin position="257"/>
        <end position="276"/>
    </location>
</feature>
<evidence type="ECO:0000256" key="1">
    <source>
        <dbReference type="SAM" id="MobiDB-lite"/>
    </source>
</evidence>
<keyword evidence="2" id="KW-1133">Transmembrane helix</keyword>
<organism evidence="3 4">
    <name type="scientific">Reticulomyxa filosa</name>
    <dbReference type="NCBI Taxonomy" id="46433"/>
    <lineage>
        <taxon>Eukaryota</taxon>
        <taxon>Sar</taxon>
        <taxon>Rhizaria</taxon>
        <taxon>Retaria</taxon>
        <taxon>Foraminifera</taxon>
        <taxon>Monothalamids</taxon>
        <taxon>Reticulomyxidae</taxon>
        <taxon>Reticulomyxa</taxon>
    </lineage>
</organism>